<feature type="transmembrane region" description="Helical" evidence="1">
    <location>
        <begin position="63"/>
        <end position="90"/>
    </location>
</feature>
<reference evidence="2" key="1">
    <citation type="journal article" date="2023" name="Mol. Phylogenet. Evol.">
        <title>Genome-scale phylogeny and comparative genomics of the fungal order Sordariales.</title>
        <authorList>
            <person name="Hensen N."/>
            <person name="Bonometti L."/>
            <person name="Westerberg I."/>
            <person name="Brannstrom I.O."/>
            <person name="Guillou S."/>
            <person name="Cros-Aarteil S."/>
            <person name="Calhoun S."/>
            <person name="Haridas S."/>
            <person name="Kuo A."/>
            <person name="Mondo S."/>
            <person name="Pangilinan J."/>
            <person name="Riley R."/>
            <person name="LaButti K."/>
            <person name="Andreopoulos B."/>
            <person name="Lipzen A."/>
            <person name="Chen C."/>
            <person name="Yan M."/>
            <person name="Daum C."/>
            <person name="Ng V."/>
            <person name="Clum A."/>
            <person name="Steindorff A."/>
            <person name="Ohm R.A."/>
            <person name="Martin F."/>
            <person name="Silar P."/>
            <person name="Natvig D.O."/>
            <person name="Lalanne C."/>
            <person name="Gautier V."/>
            <person name="Ament-Velasquez S.L."/>
            <person name="Kruys A."/>
            <person name="Hutchinson M.I."/>
            <person name="Powell A.J."/>
            <person name="Barry K."/>
            <person name="Miller A.N."/>
            <person name="Grigoriev I.V."/>
            <person name="Debuchy R."/>
            <person name="Gladieux P."/>
            <person name="Hiltunen Thoren M."/>
            <person name="Johannesson H."/>
        </authorList>
    </citation>
    <scope>NUCLEOTIDE SEQUENCE</scope>
    <source>
        <strain evidence="2">CBS 958.72</strain>
    </source>
</reference>
<comment type="caution">
    <text evidence="2">The sequence shown here is derived from an EMBL/GenBank/DDBJ whole genome shotgun (WGS) entry which is preliminary data.</text>
</comment>
<evidence type="ECO:0000313" key="2">
    <source>
        <dbReference type="EMBL" id="KAK3371295.1"/>
    </source>
</evidence>
<evidence type="ECO:0000256" key="1">
    <source>
        <dbReference type="SAM" id="Phobius"/>
    </source>
</evidence>
<dbReference type="EMBL" id="JAULSN010000005">
    <property type="protein sequence ID" value="KAK3371295.1"/>
    <property type="molecule type" value="Genomic_DNA"/>
</dbReference>
<keyword evidence="1" id="KW-0812">Transmembrane</keyword>
<protein>
    <recommendedName>
        <fullName evidence="4">Transmembrane protein</fullName>
    </recommendedName>
</protein>
<keyword evidence="1" id="KW-0472">Membrane</keyword>
<gene>
    <name evidence="2" type="ORF">B0T24DRAFT_314529</name>
</gene>
<evidence type="ECO:0008006" key="4">
    <source>
        <dbReference type="Google" id="ProtNLM"/>
    </source>
</evidence>
<name>A0AAE0N5S1_9PEZI</name>
<proteinExistence type="predicted"/>
<evidence type="ECO:0000313" key="3">
    <source>
        <dbReference type="Proteomes" id="UP001287356"/>
    </source>
</evidence>
<sequence>MDIEPFFARPLFLCRFGIFFFSFSTFLVIFSATSQIFDPPGHQFSRIFLHGNHRSLFVFEKDWAPWILLGSFVVLPGITWSVYFSFFLLVSLIGHPVQYGGDGLFKIWVWIRNGGGDSWRRQTGKRGLETGDGGVRKGVMGKEKQKSAILIQPDLVLHLESLLISFRESQMGDLVRQVFYTGCFFFLPSSSSSS</sequence>
<dbReference type="Proteomes" id="UP001287356">
    <property type="component" value="Unassembled WGS sequence"/>
</dbReference>
<dbReference type="AlphaFoldDB" id="A0AAE0N5S1"/>
<accession>A0AAE0N5S1</accession>
<feature type="transmembrane region" description="Helical" evidence="1">
    <location>
        <begin position="12"/>
        <end position="32"/>
    </location>
</feature>
<keyword evidence="1" id="KW-1133">Transmembrane helix</keyword>
<reference evidence="2" key="2">
    <citation type="submission" date="2023-06" db="EMBL/GenBank/DDBJ databases">
        <authorList>
            <consortium name="Lawrence Berkeley National Laboratory"/>
            <person name="Haridas S."/>
            <person name="Hensen N."/>
            <person name="Bonometti L."/>
            <person name="Westerberg I."/>
            <person name="Brannstrom I.O."/>
            <person name="Guillou S."/>
            <person name="Cros-Aarteil S."/>
            <person name="Calhoun S."/>
            <person name="Kuo A."/>
            <person name="Mondo S."/>
            <person name="Pangilinan J."/>
            <person name="Riley R."/>
            <person name="Labutti K."/>
            <person name="Andreopoulos B."/>
            <person name="Lipzen A."/>
            <person name="Chen C."/>
            <person name="Yanf M."/>
            <person name="Daum C."/>
            <person name="Ng V."/>
            <person name="Clum A."/>
            <person name="Steindorff A."/>
            <person name="Ohm R."/>
            <person name="Martin F."/>
            <person name="Silar P."/>
            <person name="Natvig D."/>
            <person name="Lalanne C."/>
            <person name="Gautier V."/>
            <person name="Ament-Velasquez S.L."/>
            <person name="Kruys A."/>
            <person name="Hutchinson M.I."/>
            <person name="Powell A.J."/>
            <person name="Barry K."/>
            <person name="Miller A.N."/>
            <person name="Grigoriev I.V."/>
            <person name="Debuchy R."/>
            <person name="Gladieux P."/>
            <person name="Thoren M.H."/>
            <person name="Johannesson H."/>
        </authorList>
    </citation>
    <scope>NUCLEOTIDE SEQUENCE</scope>
    <source>
        <strain evidence="2">CBS 958.72</strain>
    </source>
</reference>
<organism evidence="2 3">
    <name type="scientific">Lasiosphaeria ovina</name>
    <dbReference type="NCBI Taxonomy" id="92902"/>
    <lineage>
        <taxon>Eukaryota</taxon>
        <taxon>Fungi</taxon>
        <taxon>Dikarya</taxon>
        <taxon>Ascomycota</taxon>
        <taxon>Pezizomycotina</taxon>
        <taxon>Sordariomycetes</taxon>
        <taxon>Sordariomycetidae</taxon>
        <taxon>Sordariales</taxon>
        <taxon>Lasiosphaeriaceae</taxon>
        <taxon>Lasiosphaeria</taxon>
    </lineage>
</organism>
<keyword evidence="3" id="KW-1185">Reference proteome</keyword>